<dbReference type="EMBL" id="JBBNAF010000011">
    <property type="protein sequence ID" value="KAK9098182.1"/>
    <property type="molecule type" value="Genomic_DNA"/>
</dbReference>
<name>A0AAP0EU72_9MAGN</name>
<accession>A0AAP0EU72</accession>
<sequence length="67" mass="7757">MVKQPIGSFSLPFPIQQLHLTSDLDNLFNKGRVPIATWTRNILPQIYSHHQRAVEILDLQKRGIVEH</sequence>
<dbReference type="Proteomes" id="UP001420932">
    <property type="component" value="Unassembled WGS sequence"/>
</dbReference>
<evidence type="ECO:0000313" key="2">
    <source>
        <dbReference type="Proteomes" id="UP001420932"/>
    </source>
</evidence>
<gene>
    <name evidence="1" type="ORF">Syun_025227</name>
</gene>
<evidence type="ECO:0000313" key="1">
    <source>
        <dbReference type="EMBL" id="KAK9098182.1"/>
    </source>
</evidence>
<reference evidence="1 2" key="1">
    <citation type="submission" date="2024-01" db="EMBL/GenBank/DDBJ databases">
        <title>Genome assemblies of Stephania.</title>
        <authorList>
            <person name="Yang L."/>
        </authorList>
    </citation>
    <scope>NUCLEOTIDE SEQUENCE [LARGE SCALE GENOMIC DNA]</scope>
    <source>
        <strain evidence="1">YNDBR</strain>
        <tissue evidence="1">Leaf</tissue>
    </source>
</reference>
<proteinExistence type="predicted"/>
<keyword evidence="2" id="KW-1185">Reference proteome</keyword>
<organism evidence="1 2">
    <name type="scientific">Stephania yunnanensis</name>
    <dbReference type="NCBI Taxonomy" id="152371"/>
    <lineage>
        <taxon>Eukaryota</taxon>
        <taxon>Viridiplantae</taxon>
        <taxon>Streptophyta</taxon>
        <taxon>Embryophyta</taxon>
        <taxon>Tracheophyta</taxon>
        <taxon>Spermatophyta</taxon>
        <taxon>Magnoliopsida</taxon>
        <taxon>Ranunculales</taxon>
        <taxon>Menispermaceae</taxon>
        <taxon>Menispermoideae</taxon>
        <taxon>Cissampelideae</taxon>
        <taxon>Stephania</taxon>
    </lineage>
</organism>
<protein>
    <submittedName>
        <fullName evidence="1">Uncharacterized protein</fullName>
    </submittedName>
</protein>
<comment type="caution">
    <text evidence="1">The sequence shown here is derived from an EMBL/GenBank/DDBJ whole genome shotgun (WGS) entry which is preliminary data.</text>
</comment>
<dbReference type="AlphaFoldDB" id="A0AAP0EU72"/>